<feature type="transmembrane region" description="Helical" evidence="7">
    <location>
        <begin position="135"/>
        <end position="151"/>
    </location>
</feature>
<evidence type="ECO:0000313" key="10">
    <source>
        <dbReference type="Proteomes" id="UP000192738"/>
    </source>
</evidence>
<keyword evidence="4 7" id="KW-0812">Transmembrane</keyword>
<feature type="transmembrane region" description="Helical" evidence="7">
    <location>
        <begin position="192"/>
        <end position="211"/>
    </location>
</feature>
<evidence type="ECO:0000259" key="8">
    <source>
        <dbReference type="PROSITE" id="PS50928"/>
    </source>
</evidence>
<comment type="subcellular location">
    <subcellularLocation>
        <location evidence="1 7">Cell membrane</location>
        <topology evidence="1 7">Multi-pass membrane protein</topology>
    </subcellularLocation>
</comment>
<accession>A0A1W1YFQ9</accession>
<comment type="similarity">
    <text evidence="7">Belongs to the binding-protein-dependent transport system permease family.</text>
</comment>
<dbReference type="GO" id="GO:0055085">
    <property type="term" value="P:transmembrane transport"/>
    <property type="evidence" value="ECO:0007669"/>
    <property type="project" value="InterPro"/>
</dbReference>
<dbReference type="PANTHER" id="PTHR30151:SF0">
    <property type="entry name" value="ABC TRANSPORTER PERMEASE PROTEIN MJ0413-RELATED"/>
    <property type="match status" value="1"/>
</dbReference>
<dbReference type="RefSeq" id="WP_176215339.1">
    <property type="nucleotide sequence ID" value="NZ_CP155572.1"/>
</dbReference>
<evidence type="ECO:0000256" key="3">
    <source>
        <dbReference type="ARBA" id="ARBA00022475"/>
    </source>
</evidence>
<dbReference type="AlphaFoldDB" id="A0A1W1YFQ9"/>
<keyword evidence="5 7" id="KW-1133">Transmembrane helix</keyword>
<evidence type="ECO:0000256" key="7">
    <source>
        <dbReference type="RuleBase" id="RU363032"/>
    </source>
</evidence>
<evidence type="ECO:0000256" key="2">
    <source>
        <dbReference type="ARBA" id="ARBA00022448"/>
    </source>
</evidence>
<dbReference type="PROSITE" id="PS50928">
    <property type="entry name" value="ABC_TM1"/>
    <property type="match status" value="1"/>
</dbReference>
<dbReference type="Proteomes" id="UP000192738">
    <property type="component" value="Unassembled WGS sequence"/>
</dbReference>
<dbReference type="CDD" id="cd06261">
    <property type="entry name" value="TM_PBP2"/>
    <property type="match status" value="1"/>
</dbReference>
<keyword evidence="6 7" id="KW-0472">Membrane</keyword>
<dbReference type="Pfam" id="PF00528">
    <property type="entry name" value="BPD_transp_1"/>
    <property type="match status" value="1"/>
</dbReference>
<dbReference type="Gene3D" id="1.10.3720.10">
    <property type="entry name" value="MetI-like"/>
    <property type="match status" value="1"/>
</dbReference>
<feature type="transmembrane region" description="Helical" evidence="7">
    <location>
        <begin position="76"/>
        <end position="97"/>
    </location>
</feature>
<sequence>MCRAAQDDKRGLVNVKEKGPGVWYIYGILIFLALWQVISSWVQLPIIPPPGKVMENLIAIFMSQIAIHGFYSLWRIIAGVFLAVVVGIPLGLCMGYFPGWDRLLSPIVYLTYPIPKIALLPVMMLLFGLGELSKILMIFLIVVFQVIIAVRDGVKGIPKETYYPLYSLGAGFLDVFREILIPGSMPKFLTSLRVAMATAVSVLFFTETFGTKYGMGFFIMDAWMRVNYLEMYSGIVVLSNIGLILFGAIDYLERKKCSWQYK</sequence>
<gene>
    <name evidence="9" type="ORF">SAMN04488500_101307</name>
</gene>
<feature type="transmembrane region" description="Helical" evidence="7">
    <location>
        <begin position="109"/>
        <end position="128"/>
    </location>
</feature>
<dbReference type="GO" id="GO:0005886">
    <property type="term" value="C:plasma membrane"/>
    <property type="evidence" value="ECO:0007669"/>
    <property type="project" value="UniProtKB-SubCell"/>
</dbReference>
<protein>
    <submittedName>
        <fullName evidence="9">NitT/TauT family transport system permease protein</fullName>
    </submittedName>
</protein>
<evidence type="ECO:0000256" key="1">
    <source>
        <dbReference type="ARBA" id="ARBA00004651"/>
    </source>
</evidence>
<evidence type="ECO:0000256" key="6">
    <source>
        <dbReference type="ARBA" id="ARBA00023136"/>
    </source>
</evidence>
<dbReference type="PANTHER" id="PTHR30151">
    <property type="entry name" value="ALKANE SULFONATE ABC TRANSPORTER-RELATED, MEMBRANE SUBUNIT"/>
    <property type="match status" value="1"/>
</dbReference>
<organism evidence="9 10">
    <name type="scientific">Sporomusa malonica</name>
    <dbReference type="NCBI Taxonomy" id="112901"/>
    <lineage>
        <taxon>Bacteria</taxon>
        <taxon>Bacillati</taxon>
        <taxon>Bacillota</taxon>
        <taxon>Negativicutes</taxon>
        <taxon>Selenomonadales</taxon>
        <taxon>Sporomusaceae</taxon>
        <taxon>Sporomusa</taxon>
    </lineage>
</organism>
<feature type="transmembrane region" description="Helical" evidence="7">
    <location>
        <begin position="53"/>
        <end position="71"/>
    </location>
</feature>
<keyword evidence="3" id="KW-1003">Cell membrane</keyword>
<evidence type="ECO:0000256" key="5">
    <source>
        <dbReference type="ARBA" id="ARBA00022989"/>
    </source>
</evidence>
<keyword evidence="10" id="KW-1185">Reference proteome</keyword>
<name>A0A1W1YFQ9_9FIRM</name>
<dbReference type="SUPFAM" id="SSF161098">
    <property type="entry name" value="MetI-like"/>
    <property type="match status" value="1"/>
</dbReference>
<dbReference type="InterPro" id="IPR000515">
    <property type="entry name" value="MetI-like"/>
</dbReference>
<feature type="domain" description="ABC transmembrane type-1" evidence="8">
    <location>
        <begin position="69"/>
        <end position="253"/>
    </location>
</feature>
<proteinExistence type="inferred from homology"/>
<dbReference type="InterPro" id="IPR035906">
    <property type="entry name" value="MetI-like_sf"/>
</dbReference>
<reference evidence="9 10" key="1">
    <citation type="submission" date="2017-04" db="EMBL/GenBank/DDBJ databases">
        <authorList>
            <person name="Afonso C.L."/>
            <person name="Miller P.J."/>
            <person name="Scott M.A."/>
            <person name="Spackman E."/>
            <person name="Goraichik I."/>
            <person name="Dimitrov K.M."/>
            <person name="Suarez D.L."/>
            <person name="Swayne D.E."/>
        </authorList>
    </citation>
    <scope>NUCLEOTIDE SEQUENCE [LARGE SCALE GENOMIC DNA]</scope>
    <source>
        <strain evidence="9 10">DSM 5090</strain>
    </source>
</reference>
<evidence type="ECO:0000313" key="9">
    <source>
        <dbReference type="EMBL" id="SMC34959.1"/>
    </source>
</evidence>
<dbReference type="STRING" id="112901.SAMN04488500_101307"/>
<dbReference type="EMBL" id="FWXI01000001">
    <property type="protein sequence ID" value="SMC34959.1"/>
    <property type="molecule type" value="Genomic_DNA"/>
</dbReference>
<feature type="transmembrane region" description="Helical" evidence="7">
    <location>
        <begin position="21"/>
        <end position="41"/>
    </location>
</feature>
<feature type="transmembrane region" description="Helical" evidence="7">
    <location>
        <begin position="231"/>
        <end position="252"/>
    </location>
</feature>
<keyword evidence="2 7" id="KW-0813">Transport</keyword>
<evidence type="ECO:0000256" key="4">
    <source>
        <dbReference type="ARBA" id="ARBA00022692"/>
    </source>
</evidence>